<dbReference type="InterPro" id="IPR016024">
    <property type="entry name" value="ARM-type_fold"/>
</dbReference>
<comment type="caution">
    <text evidence="2">The sequence shown here is derived from an EMBL/GenBank/DDBJ whole genome shotgun (WGS) entry which is preliminary data.</text>
</comment>
<sequence length="1181" mass="134164">METPLVLPFVFWNKSSPEPEHKITCMKVYNNNIVTGSESGELCIWKLATKNFIPRIICTIGKVSACLDLSFATGPIPELVGTEISIVSLHRDNKIRVWDLEDGRCTSSSSSTLLPNYNFTHLATVGKNAVKDKNINTRPKETNNQKQFLAIFGEWNEILIIDLWSMEFICSLCMSGSIVKVVSNYSDKLWAIDINGKLCEFSLSLIDNYFFDENKLPKINRDASIVYSTNEEPQDLLISDDENIFIIKVNHGLRIYLKIFITEGVNEFAFIEDNSIHQIFYESSIVILNKTSILTLDPISVYEFLIPKDPFPSKNISIASIKIHNISHLIKQQPSFIDLSFTIINHYSENIYGYKNSSLYEYNLNLYSGHKIPLSFKTMSFHNFADMTVQHLLKANEFITCSLTYLTSEWPLYIIGTSTGRIYVCPFHPLQSIQCYHQHSSAITCIYIKSDKMISCCKSHLMCLWELETGHLIQVQDEIPNRDRFKRRSAHINYSNSQSKKPKCKKPLKTIEYFFGSISKIIRVEGIREEKPLESPDLLLGQGKDLSIILVSLSLGQILGFFSPIASNAKEAYYLSSLNYLYILSENEQLYIFNAESNVLERIMEGADIFLLIRKPIRNRVGTETFSEVVEETSPKQKVTMFNLRQLFPFSTSAALKVSTVSIGNLQVPLLLVNVMQIIKKMMAVESPSVQLEYIVSLLSCWNPGCKAHEGMMERIDDLIKMYQPIVKANIGTIGVDNAMSFTLASEKTNFEISPYITALVMSAGCSLLNALGRFIPSKTKKTSRNVTAHLLSQAHEADDFKVPFLPVLALQALSGLTTSRHILQDNISFLDLKHKQRFLEIIGGFIEEQWSIWENSHNKGLNRSYVGLMEALCSCLLGNIAIELKQTKKETIPLILKSLRCMLNTDSEGYIITAAHILGKGMKFWRNGLSNDEVKDIVKELLLYGCKEGQQFRDTFFKAIMHIAVSDFLNFIEILTLEIENMDIDPNYPAACIRVLDLFIEKKYEEIVAFLPAVIELIVRTLNPHNPMLRKTTMDKASHTLKTLIVKLPMVAFCQVKQRLAIGTMDNLVVIYDLKTASQWKILKGHTGPVCAVEFEKNGNLIASYSAIDSSVKIWKLKTGFIQDLIGSHPGQAIKSFTLQILSTSQCNYRKFLDMVRLNWTQDDRIFLTREDANRYLIKV</sequence>
<dbReference type="SMART" id="SM00320">
    <property type="entry name" value="WD40"/>
    <property type="match status" value="4"/>
</dbReference>
<proteinExistence type="predicted"/>
<dbReference type="PANTHER" id="PTHR44099:SF4">
    <property type="entry name" value="RABCONNECTIN-3B, ISOFORM A"/>
    <property type="match status" value="1"/>
</dbReference>
<dbReference type="PANTHER" id="PTHR44099">
    <property type="entry name" value="RABCONNECTIN-3B, ISOFORM A"/>
    <property type="match status" value="1"/>
</dbReference>
<keyword evidence="1" id="KW-0853">WD repeat</keyword>
<dbReference type="Pfam" id="PF00400">
    <property type="entry name" value="WD40"/>
    <property type="match status" value="1"/>
</dbReference>
<accession>A0A1R2B6M4</accession>
<evidence type="ECO:0000256" key="1">
    <source>
        <dbReference type="PROSITE-ProRule" id="PRU00221"/>
    </source>
</evidence>
<dbReference type="SUPFAM" id="SSF50978">
    <property type="entry name" value="WD40 repeat-like"/>
    <property type="match status" value="2"/>
</dbReference>
<dbReference type="AlphaFoldDB" id="A0A1R2B6M4"/>
<dbReference type="Gene3D" id="2.130.10.10">
    <property type="entry name" value="YVTN repeat-like/Quinoprotein amine dehydrogenase"/>
    <property type="match status" value="3"/>
</dbReference>
<dbReference type="PROSITE" id="PS50082">
    <property type="entry name" value="WD_REPEATS_2"/>
    <property type="match status" value="2"/>
</dbReference>
<feature type="repeat" description="WD" evidence="1">
    <location>
        <begin position="86"/>
        <end position="108"/>
    </location>
</feature>
<reference evidence="2 3" key="1">
    <citation type="submission" date="2016-11" db="EMBL/GenBank/DDBJ databases">
        <title>The macronuclear genome of Stentor coeruleus: a giant cell with tiny introns.</title>
        <authorList>
            <person name="Slabodnick M."/>
            <person name="Ruby J.G."/>
            <person name="Reiff S.B."/>
            <person name="Swart E.C."/>
            <person name="Gosai S."/>
            <person name="Prabakaran S."/>
            <person name="Witkowska E."/>
            <person name="Larue G.E."/>
            <person name="Fisher S."/>
            <person name="Freeman R.M."/>
            <person name="Gunawardena J."/>
            <person name="Chu W."/>
            <person name="Stover N.A."/>
            <person name="Gregory B.D."/>
            <person name="Nowacki M."/>
            <person name="Derisi J."/>
            <person name="Roy S.W."/>
            <person name="Marshall W.F."/>
            <person name="Sood P."/>
        </authorList>
    </citation>
    <scope>NUCLEOTIDE SEQUENCE [LARGE SCALE GENOMIC DNA]</scope>
    <source>
        <strain evidence="2">WM001</strain>
    </source>
</reference>
<organism evidence="2 3">
    <name type="scientific">Stentor coeruleus</name>
    <dbReference type="NCBI Taxonomy" id="5963"/>
    <lineage>
        <taxon>Eukaryota</taxon>
        <taxon>Sar</taxon>
        <taxon>Alveolata</taxon>
        <taxon>Ciliophora</taxon>
        <taxon>Postciliodesmatophora</taxon>
        <taxon>Heterotrichea</taxon>
        <taxon>Heterotrichida</taxon>
        <taxon>Stentoridae</taxon>
        <taxon>Stentor</taxon>
    </lineage>
</organism>
<feature type="repeat" description="WD" evidence="1">
    <location>
        <begin position="1084"/>
        <end position="1121"/>
    </location>
</feature>
<dbReference type="InterPro" id="IPR049916">
    <property type="entry name" value="WDR72-like"/>
</dbReference>
<name>A0A1R2B6M4_9CILI</name>
<dbReference type="Proteomes" id="UP000187209">
    <property type="component" value="Unassembled WGS sequence"/>
</dbReference>
<dbReference type="InterPro" id="IPR036322">
    <property type="entry name" value="WD40_repeat_dom_sf"/>
</dbReference>
<evidence type="ECO:0000313" key="2">
    <source>
        <dbReference type="EMBL" id="OMJ72412.1"/>
    </source>
</evidence>
<gene>
    <name evidence="2" type="ORF">SteCoe_29145</name>
</gene>
<dbReference type="SUPFAM" id="SSF48371">
    <property type="entry name" value="ARM repeat"/>
    <property type="match status" value="1"/>
</dbReference>
<dbReference type="GO" id="GO:0005737">
    <property type="term" value="C:cytoplasm"/>
    <property type="evidence" value="ECO:0007669"/>
    <property type="project" value="TreeGrafter"/>
</dbReference>
<dbReference type="SUPFAM" id="SSF82171">
    <property type="entry name" value="DPP6 N-terminal domain-like"/>
    <property type="match status" value="1"/>
</dbReference>
<dbReference type="EMBL" id="MPUH01000903">
    <property type="protein sequence ID" value="OMJ72412.1"/>
    <property type="molecule type" value="Genomic_DNA"/>
</dbReference>
<dbReference type="InterPro" id="IPR001680">
    <property type="entry name" value="WD40_rpt"/>
</dbReference>
<dbReference type="InterPro" id="IPR015943">
    <property type="entry name" value="WD40/YVTN_repeat-like_dom_sf"/>
</dbReference>
<protein>
    <submittedName>
        <fullName evidence="2">Uncharacterized protein</fullName>
    </submittedName>
</protein>
<evidence type="ECO:0000313" key="3">
    <source>
        <dbReference type="Proteomes" id="UP000187209"/>
    </source>
</evidence>
<keyword evidence="3" id="KW-1185">Reference proteome</keyword>
<dbReference type="OrthoDB" id="10268105at2759"/>